<dbReference type="Proteomes" id="UP001152799">
    <property type="component" value="Chromosome 4"/>
</dbReference>
<dbReference type="AlphaFoldDB" id="A0A9N9MVN2"/>
<accession>A0A9N9MVN2</accession>
<dbReference type="OrthoDB" id="6753017at2759"/>
<evidence type="ECO:0000313" key="1">
    <source>
        <dbReference type="EMBL" id="CAG9768089.1"/>
    </source>
</evidence>
<sequence length="475" mass="54011">MNKIIFEELTSNPIEHNLVDLLWNTNTQLFRTCDKSSLTITLDDLQPSLTYMLPAETCYVLDGGTVLHKLPWPKTGKFSDVLQLYSSHIANQYKVLIVVFDGYTTSSTKDVEHQIRKKQSSVTVKFTKSYPLLIGKAPFLSNNENKQCFITILGKHLEANGHTVIQATDDTDTLIVRTALTLAEEKHVTVVTDDTDILFEKLVEEENKEIEQKTDIENVKILEGDFALVELKGKKSVRHYIVEIKEKMGEGCLEGVYLKKIMNRRKQFGYSAALKNQKDEVLLVKPNDANQTSENTKRNITEKINPCNLGMGVSKMKYIRDGGVAIKYNRGEKENGLTSHKVQSNWIINQKRPEIICLSETHITKDYTKNVINVEGNNSICSYSKSAHTGGPLIYVRKGLKYEMIKNMDDNMNMWLTGIEIMVENEKCFIYSLYHSPSAIHAEFLDKLDELFETTQLDGIIVLVGDFNIDMDGQF</sequence>
<keyword evidence="2" id="KW-1185">Reference proteome</keyword>
<protein>
    <submittedName>
        <fullName evidence="1">Uncharacterized protein</fullName>
    </submittedName>
</protein>
<dbReference type="Gene3D" id="3.60.10.10">
    <property type="entry name" value="Endonuclease/exonuclease/phosphatase"/>
    <property type="match status" value="1"/>
</dbReference>
<proteinExistence type="predicted"/>
<dbReference type="InterPro" id="IPR036691">
    <property type="entry name" value="Endo/exonu/phosph_ase_sf"/>
</dbReference>
<dbReference type="EMBL" id="OU892280">
    <property type="protein sequence ID" value="CAG9768089.1"/>
    <property type="molecule type" value="Genomic_DNA"/>
</dbReference>
<name>A0A9N9MVN2_9CUCU</name>
<evidence type="ECO:0000313" key="2">
    <source>
        <dbReference type="Proteomes" id="UP001152799"/>
    </source>
</evidence>
<reference evidence="1" key="1">
    <citation type="submission" date="2022-01" db="EMBL/GenBank/DDBJ databases">
        <authorList>
            <person name="King R."/>
        </authorList>
    </citation>
    <scope>NUCLEOTIDE SEQUENCE</scope>
</reference>
<gene>
    <name evidence="1" type="ORF">CEUTPL_LOCUS8637</name>
</gene>
<dbReference type="SUPFAM" id="SSF56219">
    <property type="entry name" value="DNase I-like"/>
    <property type="match status" value="1"/>
</dbReference>
<organism evidence="1 2">
    <name type="scientific">Ceutorhynchus assimilis</name>
    <name type="common">cabbage seed weevil</name>
    <dbReference type="NCBI Taxonomy" id="467358"/>
    <lineage>
        <taxon>Eukaryota</taxon>
        <taxon>Metazoa</taxon>
        <taxon>Ecdysozoa</taxon>
        <taxon>Arthropoda</taxon>
        <taxon>Hexapoda</taxon>
        <taxon>Insecta</taxon>
        <taxon>Pterygota</taxon>
        <taxon>Neoptera</taxon>
        <taxon>Endopterygota</taxon>
        <taxon>Coleoptera</taxon>
        <taxon>Polyphaga</taxon>
        <taxon>Cucujiformia</taxon>
        <taxon>Curculionidae</taxon>
        <taxon>Ceutorhynchinae</taxon>
        <taxon>Ceutorhynchus</taxon>
    </lineage>
</organism>